<proteinExistence type="predicted"/>
<evidence type="ECO:0000313" key="2">
    <source>
        <dbReference type="Proteomes" id="UP000307720"/>
    </source>
</evidence>
<protein>
    <submittedName>
        <fullName evidence="1">ATP-dependent DNA helicase</fullName>
    </submittedName>
</protein>
<dbReference type="EMBL" id="SRZB01000008">
    <property type="protein sequence ID" value="TGX99335.1"/>
    <property type="molecule type" value="Genomic_DNA"/>
</dbReference>
<evidence type="ECO:0000313" key="1">
    <source>
        <dbReference type="EMBL" id="TGX99335.1"/>
    </source>
</evidence>
<keyword evidence="1" id="KW-0067">ATP-binding</keyword>
<keyword evidence="1" id="KW-0347">Helicase</keyword>
<reference evidence="1" key="1">
    <citation type="submission" date="2019-04" db="EMBL/GenBank/DDBJ databases">
        <title>Microbes associate with the intestines of laboratory mice.</title>
        <authorList>
            <person name="Navarre W."/>
            <person name="Wong E."/>
            <person name="Huang K."/>
            <person name="Tropini C."/>
            <person name="Ng K."/>
            <person name="Yu B."/>
        </authorList>
    </citation>
    <scope>NUCLEOTIDE SEQUENCE</scope>
    <source>
        <strain evidence="1">NM72_1-8</strain>
    </source>
</reference>
<accession>A0AC61R0Q7</accession>
<comment type="caution">
    <text evidence="1">The sequence shown here is derived from an EMBL/GenBank/DDBJ whole genome shotgun (WGS) entry which is preliminary data.</text>
</comment>
<organism evidence="1 2">
    <name type="scientific">Hominisplanchenecus murintestinalis</name>
    <dbReference type="NCBI Taxonomy" id="2941517"/>
    <lineage>
        <taxon>Bacteria</taxon>
        <taxon>Bacillati</taxon>
        <taxon>Bacillota</taxon>
        <taxon>Clostridia</taxon>
        <taxon>Lachnospirales</taxon>
        <taxon>Lachnospiraceae</taxon>
        <taxon>Hominisplanchenecus</taxon>
    </lineage>
</organism>
<name>A0AC61R0Q7_9FIRM</name>
<keyword evidence="2" id="KW-1185">Reference proteome</keyword>
<keyword evidence="1" id="KW-0547">Nucleotide-binding</keyword>
<dbReference type="Proteomes" id="UP000307720">
    <property type="component" value="Unassembled WGS sequence"/>
</dbReference>
<keyword evidence="1" id="KW-0378">Hydrolase</keyword>
<sequence length="793" mass="91256">MKETSGKERAVMEEIRISVRNLVEFILQSGDIDNRKGTMADKEAMQIGSRLHRKIQGQMGASYAAEVPLRHRIDCGTYAIVIEGRADGIQTDSKGVLVDEIKGVYRDLALVEEPVPVHQAQAKCYAYIYGLQKELEQVCVQMTYCNLETEDVKRFQTDFCFQELEEWFNGLIDAYKKWCEYQIGWRKERTASIKEMEFPFAYREGQKELAAGVYRTIFRKRTLFLQAPTGVGKTISTIFPAVKAVGEGLGEKIFYLTAKTITRTVAEEAFSLLKDRGLSYKVVTLTAKEKICGCEEMECNPEACPYAKGHFDRINDAVYDMVTTRQDFSREALVRQSEKWQVCPFELSLDVSLWVDAVICDYNYVFDPRAHLKRFFGENVKGSYLFLIDEAHNLVERGREMFSAVLVKEDFLEVKRVVKPYSRKLERLLEQCNRRMLEWKRECPDYRVLPDVTVFSAALMSLAGEMETFMEDVSQGEAREKTLELYFAVRTFLDVCERLDEHYVIYTEMLSDGRFMVKLFCVDPSANLQECLNKGRSAVFFSATLLPVQYYISLLGEDREPYTMYAKSVFRPEKKLLLVGTDVSSRYTRRGYAEYRRMAEYIQAMIQQRTGNYLAFFPSYKMMQEVAECFGELNRGEAEVLLQSGGMKEAEKEEFLAAFACGGKKSLVGFCVMGGIFGEGIDLKHDRLIGAAIIGTGLPQVCNEREILKNYYAGRGQDGFAYAYLYPGMNKVLQSAGRVIRTDEDEGVILLLDERFTRRQYLELFPREWADYRYCTRENAAEEMRRFWEGRGG</sequence>
<gene>
    <name evidence="1" type="ORF">E5357_05660</name>
</gene>